<dbReference type="InterPro" id="IPR005875">
    <property type="entry name" value="PurK"/>
</dbReference>
<evidence type="ECO:0000259" key="7">
    <source>
        <dbReference type="PROSITE" id="PS50975"/>
    </source>
</evidence>
<dbReference type="Pfam" id="PF02222">
    <property type="entry name" value="ATP-grasp"/>
    <property type="match status" value="1"/>
</dbReference>
<dbReference type="GO" id="GO:0005524">
    <property type="term" value="F:ATP binding"/>
    <property type="evidence" value="ECO:0007669"/>
    <property type="project" value="UniProtKB-UniRule"/>
</dbReference>
<dbReference type="InterPro" id="IPR040686">
    <property type="entry name" value="PurK_C"/>
</dbReference>
<dbReference type="GO" id="GO:0005829">
    <property type="term" value="C:cytosol"/>
    <property type="evidence" value="ECO:0007669"/>
    <property type="project" value="TreeGrafter"/>
</dbReference>
<comment type="caution">
    <text evidence="5">Lacks conserved residue(s) required for the propagation of feature annotation.</text>
</comment>
<dbReference type="InterPro" id="IPR016185">
    <property type="entry name" value="PreATP-grasp_dom_sf"/>
</dbReference>
<feature type="binding site" evidence="5">
    <location>
        <position position="195"/>
    </location>
    <ligand>
        <name>ATP</name>
        <dbReference type="ChEBI" id="CHEBI:30616"/>
    </ligand>
</feature>
<comment type="caution">
    <text evidence="8">The sequence shown here is derived from an EMBL/GenBank/DDBJ whole genome shotgun (WGS) entry which is preliminary data.</text>
</comment>
<reference evidence="8 9" key="1">
    <citation type="submission" date="2020-08" db="EMBL/GenBank/DDBJ databases">
        <title>Sequencing the genomes of 1000 actinobacteria strains.</title>
        <authorList>
            <person name="Klenk H.-P."/>
        </authorList>
    </citation>
    <scope>NUCLEOTIDE SEQUENCE [LARGE SCALE GENOMIC DNA]</scope>
    <source>
        <strain evidence="8 9">DSM 45790</strain>
    </source>
</reference>
<dbReference type="InterPro" id="IPR011761">
    <property type="entry name" value="ATP-grasp"/>
</dbReference>
<comment type="catalytic activity">
    <reaction evidence="5 6">
        <text>5-amino-1-(5-phospho-beta-D-ribosyl)imidazole + hydrogencarbonate + ATP = 5-carboxyamino-1-(5-phospho-D-ribosyl)imidazole + ADP + phosphate + 2 H(+)</text>
        <dbReference type="Rhea" id="RHEA:19317"/>
        <dbReference type="ChEBI" id="CHEBI:15378"/>
        <dbReference type="ChEBI" id="CHEBI:17544"/>
        <dbReference type="ChEBI" id="CHEBI:30616"/>
        <dbReference type="ChEBI" id="CHEBI:43474"/>
        <dbReference type="ChEBI" id="CHEBI:58730"/>
        <dbReference type="ChEBI" id="CHEBI:137981"/>
        <dbReference type="ChEBI" id="CHEBI:456216"/>
        <dbReference type="EC" id="6.3.4.18"/>
    </reaction>
</comment>
<dbReference type="EC" id="6.3.4.18" evidence="5 6"/>
<evidence type="ECO:0000256" key="2">
    <source>
        <dbReference type="ARBA" id="ARBA00022741"/>
    </source>
</evidence>
<dbReference type="InterPro" id="IPR011054">
    <property type="entry name" value="Rudment_hybrid_motif"/>
</dbReference>
<dbReference type="FunFam" id="3.40.50.20:FF:000025">
    <property type="entry name" value="N5-carboxyaminoimidazole ribonucleotide synthase"/>
    <property type="match status" value="1"/>
</dbReference>
<feature type="domain" description="ATP-grasp" evidence="7">
    <location>
        <begin position="118"/>
        <end position="303"/>
    </location>
</feature>
<organism evidence="8 9">
    <name type="scientific">Sphaerisporangium krabiense</name>
    <dbReference type="NCBI Taxonomy" id="763782"/>
    <lineage>
        <taxon>Bacteria</taxon>
        <taxon>Bacillati</taxon>
        <taxon>Actinomycetota</taxon>
        <taxon>Actinomycetes</taxon>
        <taxon>Streptosporangiales</taxon>
        <taxon>Streptosporangiaceae</taxon>
        <taxon>Sphaerisporangium</taxon>
    </lineage>
</organism>
<dbReference type="SUPFAM" id="SSF52440">
    <property type="entry name" value="PreATP-grasp domain"/>
    <property type="match status" value="1"/>
</dbReference>
<dbReference type="HAMAP" id="MF_01928">
    <property type="entry name" value="PurK"/>
    <property type="match status" value="1"/>
</dbReference>
<keyword evidence="4 5" id="KW-0067">ATP-binding</keyword>
<comment type="subunit">
    <text evidence="5 6">Homodimer.</text>
</comment>
<dbReference type="SUPFAM" id="SSF56059">
    <property type="entry name" value="Glutathione synthetase ATP-binding domain-like"/>
    <property type="match status" value="1"/>
</dbReference>
<evidence type="ECO:0000313" key="8">
    <source>
        <dbReference type="EMBL" id="MBB5624716.1"/>
    </source>
</evidence>
<dbReference type="FunFam" id="3.30.470.20:FF:000029">
    <property type="entry name" value="N5-carboxyaminoimidazole ribonucleotide synthase"/>
    <property type="match status" value="1"/>
</dbReference>
<dbReference type="Gene3D" id="3.30.1490.20">
    <property type="entry name" value="ATP-grasp fold, A domain"/>
    <property type="match status" value="1"/>
</dbReference>
<proteinExistence type="inferred from homology"/>
<feature type="binding site" evidence="5">
    <location>
        <position position="154"/>
    </location>
    <ligand>
        <name>ATP</name>
        <dbReference type="ChEBI" id="CHEBI:30616"/>
    </ligand>
</feature>
<keyword evidence="3 5" id="KW-0658">Purine biosynthesis</keyword>
<evidence type="ECO:0000313" key="9">
    <source>
        <dbReference type="Proteomes" id="UP000588112"/>
    </source>
</evidence>
<dbReference type="UniPathway" id="UPA00074">
    <property type="reaction ID" value="UER00942"/>
</dbReference>
<gene>
    <name evidence="5 6" type="primary">purK</name>
    <name evidence="8" type="ORF">BJ981_000415</name>
</gene>
<sequence>MTSDVTRRVVPPTGPVVGMVGAGQLARMTQQAAIALGVDLRVLANSFDESAARVIADTRLGDYRDLGALRAFAEGCDVITFDHEHVPTGHIEALAAGGVAVRPGAAALVHAQDKAVMRERLTAIGAPCPAWARVASAADVEGFGAEHGWPVVLKAARGGYDGRGVWVCESAADAADVLASGTELIAEAFVPFEREVAVLVARSPHGQGVSYPVVETVQRDGICVEVIAPAPGLDPEHAAHAQHVALKIANELGVTGLLAVEMFQLPGGGFVVNELAMRPHNSGHWTIEGARTSQFEQHLRAVLDLPLGSPAPAAPVVVMANVLGGADPDVFRRYEHVMAHDPGVKVHFYGKEVRPGRKIGHVTALGADLDEVRARARHAAVHLATGEYV</sequence>
<feature type="binding site" evidence="5">
    <location>
        <begin position="273"/>
        <end position="274"/>
    </location>
    <ligand>
        <name>ATP</name>
        <dbReference type="ChEBI" id="CHEBI:30616"/>
    </ligand>
</feature>
<dbReference type="GO" id="GO:0006189">
    <property type="term" value="P:'de novo' IMP biosynthetic process"/>
    <property type="evidence" value="ECO:0007669"/>
    <property type="project" value="UniProtKB-UniRule"/>
</dbReference>
<dbReference type="Pfam" id="PF22660">
    <property type="entry name" value="RS_preATP-grasp-like"/>
    <property type="match status" value="1"/>
</dbReference>
<dbReference type="GO" id="GO:0004638">
    <property type="term" value="F:phosphoribosylaminoimidazole carboxylase activity"/>
    <property type="evidence" value="ECO:0007669"/>
    <property type="project" value="InterPro"/>
</dbReference>
<comment type="pathway">
    <text evidence="5 6">Purine metabolism; IMP biosynthesis via de novo pathway; 5-amino-1-(5-phospho-D-ribosyl)imidazole-4-carboxylate from 5-amino-1-(5-phospho-D-ribosyl)imidazole (N5-CAIR route): step 1/2.</text>
</comment>
<evidence type="ECO:0000256" key="3">
    <source>
        <dbReference type="ARBA" id="ARBA00022755"/>
    </source>
</evidence>
<keyword evidence="1 5" id="KW-0436">Ligase</keyword>
<dbReference type="PANTHER" id="PTHR11609:SF5">
    <property type="entry name" value="PHOSPHORIBOSYLAMINOIMIDAZOLE CARBOXYLASE"/>
    <property type="match status" value="1"/>
</dbReference>
<dbReference type="InterPro" id="IPR003135">
    <property type="entry name" value="ATP-grasp_carboxylate-amine"/>
</dbReference>
<evidence type="ECO:0000256" key="4">
    <source>
        <dbReference type="ARBA" id="ARBA00022840"/>
    </source>
</evidence>
<dbReference type="PROSITE" id="PS50975">
    <property type="entry name" value="ATP_GRASP"/>
    <property type="match status" value="1"/>
</dbReference>
<dbReference type="InterPro" id="IPR054350">
    <property type="entry name" value="PurT/PurK_preATP-grasp"/>
</dbReference>
<dbReference type="Pfam" id="PF17769">
    <property type="entry name" value="PurK_C"/>
    <property type="match status" value="1"/>
</dbReference>
<comment type="function">
    <text evidence="5">Catalyzes the ATP-dependent conversion of 5-aminoimidazole ribonucleotide (AIR) and HCO(3)(-) to N5-carboxyaminoimidazole ribonucleotide (N5-CAIR).</text>
</comment>
<accession>A0A7W8YZP5</accession>
<dbReference type="Gene3D" id="3.40.50.20">
    <property type="match status" value="1"/>
</dbReference>
<dbReference type="SUPFAM" id="SSF51246">
    <property type="entry name" value="Rudiment single hybrid motif"/>
    <property type="match status" value="1"/>
</dbReference>
<feature type="binding site" evidence="5">
    <location>
        <position position="114"/>
    </location>
    <ligand>
        <name>ATP</name>
        <dbReference type="ChEBI" id="CHEBI:30616"/>
    </ligand>
</feature>
<dbReference type="EMBL" id="JACHBR010000001">
    <property type="protein sequence ID" value="MBB5624716.1"/>
    <property type="molecule type" value="Genomic_DNA"/>
</dbReference>
<dbReference type="GO" id="GO:0034028">
    <property type="term" value="F:5-(carboxyamino)imidazole ribonucleotide synthase activity"/>
    <property type="evidence" value="ECO:0007669"/>
    <property type="project" value="UniProtKB-UniRule"/>
</dbReference>
<dbReference type="Proteomes" id="UP000588112">
    <property type="component" value="Unassembled WGS sequence"/>
</dbReference>
<dbReference type="AlphaFoldDB" id="A0A7W8YZP5"/>
<dbReference type="PANTHER" id="PTHR11609">
    <property type="entry name" value="PURINE BIOSYNTHESIS PROTEIN 6/7, PUR6/7"/>
    <property type="match status" value="1"/>
</dbReference>
<dbReference type="NCBIfam" id="TIGR01161">
    <property type="entry name" value="purK"/>
    <property type="match status" value="1"/>
</dbReference>
<dbReference type="Gene3D" id="3.30.470.20">
    <property type="entry name" value="ATP-grasp fold, B domain"/>
    <property type="match status" value="1"/>
</dbReference>
<dbReference type="RefSeq" id="WP_275422291.1">
    <property type="nucleotide sequence ID" value="NZ_BOOS01000010.1"/>
</dbReference>
<dbReference type="InterPro" id="IPR013815">
    <property type="entry name" value="ATP_grasp_subdomain_1"/>
</dbReference>
<name>A0A7W8YZP5_9ACTN</name>
<comment type="similarity">
    <text evidence="5 6">Belongs to the PurK/PurT family.</text>
</comment>
<evidence type="ECO:0000256" key="6">
    <source>
        <dbReference type="RuleBase" id="RU361200"/>
    </source>
</evidence>
<comment type="function">
    <text evidence="6">Catalyzes the ATP-dependent conversion of 5-aminoimidazole ribonucleotide (AIR) and HCO(3)- to N5-carboxyaminoimidazole ribonucleotide (N5-CAIR).</text>
</comment>
<protein>
    <recommendedName>
        <fullName evidence="5 6">N5-carboxyaminoimidazole ribonucleotide synthase</fullName>
        <shortName evidence="5 6">N5-CAIR synthase</shortName>
        <ecNumber evidence="5 6">6.3.4.18</ecNumber>
    </recommendedName>
    <alternativeName>
        <fullName evidence="5 6">5-(carboxyamino)imidazole ribonucleotide synthetase</fullName>
    </alternativeName>
</protein>
<keyword evidence="2 5" id="KW-0547">Nucleotide-binding</keyword>
<dbReference type="NCBIfam" id="NF004679">
    <property type="entry name" value="PRK06019.1-5"/>
    <property type="match status" value="1"/>
</dbReference>
<dbReference type="NCBIfam" id="NF004680">
    <property type="entry name" value="PRK06019.1-6"/>
    <property type="match status" value="1"/>
</dbReference>
<evidence type="ECO:0000256" key="5">
    <source>
        <dbReference type="HAMAP-Rule" id="MF_01928"/>
    </source>
</evidence>
<evidence type="ECO:0000256" key="1">
    <source>
        <dbReference type="ARBA" id="ARBA00022598"/>
    </source>
</evidence>
<keyword evidence="9" id="KW-1185">Reference proteome</keyword>
<dbReference type="GO" id="GO:0046872">
    <property type="term" value="F:metal ion binding"/>
    <property type="evidence" value="ECO:0007669"/>
    <property type="project" value="InterPro"/>
</dbReference>
<feature type="binding site" evidence="5">
    <location>
        <begin position="187"/>
        <end position="190"/>
    </location>
    <ligand>
        <name>ATP</name>
        <dbReference type="ChEBI" id="CHEBI:30616"/>
    </ligand>
</feature>